<dbReference type="InterPro" id="IPR012318">
    <property type="entry name" value="HTH_CRP"/>
</dbReference>
<dbReference type="Gene3D" id="3.30.420.40">
    <property type="match status" value="2"/>
</dbReference>
<dbReference type="EMBL" id="CP094528">
    <property type="protein sequence ID" value="UOE42528.1"/>
    <property type="molecule type" value="Genomic_DNA"/>
</dbReference>
<dbReference type="SUPFAM" id="SSF53067">
    <property type="entry name" value="Actin-like ATPase domain"/>
    <property type="match status" value="1"/>
</dbReference>
<comment type="similarity">
    <text evidence="1">Belongs to the ROK (NagC/XylR) family.</text>
</comment>
<sequence>MTATDAPRGTAPAEPAVMTVPPAVGYAPELRTTPSGAVGRALRPTAKVLPEHARSHNRSLVLQTLYTSGPLSRADVARETGLTRVTVSDLVAELIGEGLVVELGTREDARPGKPATLLDVDRAGFQIVGIDLSDHDLLHGAVVDLDGRVLARADVALDGASGEDAADLVSELAARLAALATAPLLGVGIGSPGVVDPAGVVRSAPNLGWTDLPLQARLAGELGVPVHVANDANVAVLAEHGASGAGDLLLVKVGHGVGAGLIIGGRPVIGPGFAAGEIGHVVIGTDGGPRCACGKHGCLEAWLAVPRLAAQLDEAGAPAGDDAQADAAAQAAHEEVLREAGRRLGIILAPVVGALNLSEVVLSGPVELLDGPLLESTVDAIRNRTMAEQHRDLRIRMTTHGQDIVLRGAAVMVLSGQLGVS</sequence>
<reference evidence="3 4" key="1">
    <citation type="submission" date="2022-03" db="EMBL/GenBank/DDBJ databases">
        <title>Mucilaginibacter sp. isolated from the gut of Protaetia brevitarsis seulensis larvae.</title>
        <authorList>
            <person name="Won M."/>
            <person name="Kim S.-J."/>
            <person name="Kwon S.-W."/>
        </authorList>
    </citation>
    <scope>NUCLEOTIDE SEQUENCE [LARGE SCALE GENOMIC DNA]</scope>
    <source>
        <strain evidence="3 4">CFWR-12</strain>
    </source>
</reference>
<evidence type="ECO:0000313" key="3">
    <source>
        <dbReference type="EMBL" id="UOE42528.1"/>
    </source>
</evidence>
<dbReference type="InterPro" id="IPR036390">
    <property type="entry name" value="WH_DNA-bd_sf"/>
</dbReference>
<name>A0ABY4BTK2_9MICO</name>
<gene>
    <name evidence="3" type="ORF">MTO99_09975</name>
</gene>
<dbReference type="Pfam" id="PF12802">
    <property type="entry name" value="MarR_2"/>
    <property type="match status" value="1"/>
</dbReference>
<evidence type="ECO:0000313" key="4">
    <source>
        <dbReference type="Proteomes" id="UP000832097"/>
    </source>
</evidence>
<evidence type="ECO:0000259" key="2">
    <source>
        <dbReference type="SMART" id="SM00419"/>
    </source>
</evidence>
<dbReference type="InterPro" id="IPR000600">
    <property type="entry name" value="ROK"/>
</dbReference>
<feature type="domain" description="HTH crp-type" evidence="2">
    <location>
        <begin position="59"/>
        <end position="119"/>
    </location>
</feature>
<dbReference type="InterPro" id="IPR000835">
    <property type="entry name" value="HTH_MarR-typ"/>
</dbReference>
<dbReference type="SUPFAM" id="SSF46785">
    <property type="entry name" value="Winged helix' DNA-binding domain"/>
    <property type="match status" value="1"/>
</dbReference>
<accession>A0ABY4BTK2</accession>
<dbReference type="PROSITE" id="PS01125">
    <property type="entry name" value="ROK"/>
    <property type="match status" value="1"/>
</dbReference>
<dbReference type="PANTHER" id="PTHR18964">
    <property type="entry name" value="ROK (REPRESSOR, ORF, KINASE) FAMILY"/>
    <property type="match status" value="1"/>
</dbReference>
<dbReference type="PANTHER" id="PTHR18964:SF149">
    <property type="entry name" value="BIFUNCTIONAL UDP-N-ACETYLGLUCOSAMINE 2-EPIMERASE_N-ACETYLMANNOSAMINE KINASE"/>
    <property type="match status" value="1"/>
</dbReference>
<dbReference type="Gene3D" id="1.10.10.10">
    <property type="entry name" value="Winged helix-like DNA-binding domain superfamily/Winged helix DNA-binding domain"/>
    <property type="match status" value="1"/>
</dbReference>
<dbReference type="RefSeq" id="WP_243553472.1">
    <property type="nucleotide sequence ID" value="NZ_CP094528.1"/>
</dbReference>
<evidence type="ECO:0000256" key="1">
    <source>
        <dbReference type="ARBA" id="ARBA00006479"/>
    </source>
</evidence>
<dbReference type="InterPro" id="IPR043129">
    <property type="entry name" value="ATPase_NBD"/>
</dbReference>
<dbReference type="SMART" id="SM00419">
    <property type="entry name" value="HTH_CRP"/>
    <property type="match status" value="1"/>
</dbReference>
<dbReference type="Proteomes" id="UP000832097">
    <property type="component" value="Chromosome"/>
</dbReference>
<proteinExistence type="inferred from homology"/>
<organism evidence="3 4">
    <name type="scientific">Agromyces larvae</name>
    <dbReference type="NCBI Taxonomy" id="2929802"/>
    <lineage>
        <taxon>Bacteria</taxon>
        <taxon>Bacillati</taxon>
        <taxon>Actinomycetota</taxon>
        <taxon>Actinomycetes</taxon>
        <taxon>Micrococcales</taxon>
        <taxon>Microbacteriaceae</taxon>
        <taxon>Agromyces</taxon>
    </lineage>
</organism>
<dbReference type="InterPro" id="IPR036388">
    <property type="entry name" value="WH-like_DNA-bd_sf"/>
</dbReference>
<dbReference type="InterPro" id="IPR049874">
    <property type="entry name" value="ROK_cs"/>
</dbReference>
<dbReference type="Pfam" id="PF00480">
    <property type="entry name" value="ROK"/>
    <property type="match status" value="1"/>
</dbReference>
<keyword evidence="4" id="KW-1185">Reference proteome</keyword>
<protein>
    <submittedName>
        <fullName evidence="3">ROK family transcriptional regulator</fullName>
    </submittedName>
</protein>